<sequence length="73" mass="8174">MQWVPAPVDIDENEVADILPKEASQLNSKVKSAMLITLILINPAKSSLNDRKISLKHQIPENNYNPGMHINRA</sequence>
<organism evidence="1 2">
    <name type="scientific">Trichonephila inaurata madagascariensis</name>
    <dbReference type="NCBI Taxonomy" id="2747483"/>
    <lineage>
        <taxon>Eukaryota</taxon>
        <taxon>Metazoa</taxon>
        <taxon>Ecdysozoa</taxon>
        <taxon>Arthropoda</taxon>
        <taxon>Chelicerata</taxon>
        <taxon>Arachnida</taxon>
        <taxon>Araneae</taxon>
        <taxon>Araneomorphae</taxon>
        <taxon>Entelegynae</taxon>
        <taxon>Araneoidea</taxon>
        <taxon>Nephilidae</taxon>
        <taxon>Trichonephila</taxon>
        <taxon>Trichonephila inaurata</taxon>
    </lineage>
</organism>
<reference evidence="1" key="1">
    <citation type="submission" date="2020-08" db="EMBL/GenBank/DDBJ databases">
        <title>Multicomponent nature underlies the extraordinary mechanical properties of spider dragline silk.</title>
        <authorList>
            <person name="Kono N."/>
            <person name="Nakamura H."/>
            <person name="Mori M."/>
            <person name="Yoshida Y."/>
            <person name="Ohtoshi R."/>
            <person name="Malay A.D."/>
            <person name="Moran D.A.P."/>
            <person name="Tomita M."/>
            <person name="Numata K."/>
            <person name="Arakawa K."/>
        </authorList>
    </citation>
    <scope>NUCLEOTIDE SEQUENCE</scope>
</reference>
<comment type="caution">
    <text evidence="1">The sequence shown here is derived from an EMBL/GenBank/DDBJ whole genome shotgun (WGS) entry which is preliminary data.</text>
</comment>
<evidence type="ECO:0000313" key="2">
    <source>
        <dbReference type="Proteomes" id="UP000886998"/>
    </source>
</evidence>
<dbReference type="AlphaFoldDB" id="A0A8X6WPG7"/>
<evidence type="ECO:0000313" key="1">
    <source>
        <dbReference type="EMBL" id="GFY38410.1"/>
    </source>
</evidence>
<keyword evidence="2" id="KW-1185">Reference proteome</keyword>
<proteinExistence type="predicted"/>
<gene>
    <name evidence="1" type="ORF">TNIN_194331</name>
</gene>
<name>A0A8X6WPG7_9ARAC</name>
<dbReference type="Proteomes" id="UP000886998">
    <property type="component" value="Unassembled WGS sequence"/>
</dbReference>
<accession>A0A8X6WPG7</accession>
<dbReference type="EMBL" id="BMAV01000834">
    <property type="protein sequence ID" value="GFY38410.1"/>
    <property type="molecule type" value="Genomic_DNA"/>
</dbReference>
<protein>
    <submittedName>
        <fullName evidence="1">Uncharacterized protein</fullName>
    </submittedName>
</protein>